<proteinExistence type="predicted"/>
<comment type="caution">
    <text evidence="1">The sequence shown here is derived from an EMBL/GenBank/DDBJ whole genome shotgun (WGS) entry which is preliminary data.</text>
</comment>
<evidence type="ECO:0000313" key="2">
    <source>
        <dbReference type="Proteomes" id="UP000720124"/>
    </source>
</evidence>
<protein>
    <submittedName>
        <fullName evidence="1">Uncharacterized protein</fullName>
    </submittedName>
</protein>
<organism evidence="1 2">
    <name type="scientific">Rhizobium bangladeshense</name>
    <dbReference type="NCBI Taxonomy" id="1138189"/>
    <lineage>
        <taxon>Bacteria</taxon>
        <taxon>Pseudomonadati</taxon>
        <taxon>Pseudomonadota</taxon>
        <taxon>Alphaproteobacteria</taxon>
        <taxon>Hyphomicrobiales</taxon>
        <taxon>Rhizobiaceae</taxon>
        <taxon>Rhizobium/Agrobacterium group</taxon>
        <taxon>Rhizobium</taxon>
    </lineage>
</organism>
<name>A0ABS7LRP3_9HYPH</name>
<keyword evidence="2" id="KW-1185">Reference proteome</keyword>
<dbReference type="EMBL" id="JABTXI010000016">
    <property type="protein sequence ID" value="MBY3594064.1"/>
    <property type="molecule type" value="Genomic_DNA"/>
</dbReference>
<gene>
    <name evidence="1" type="ORF">HJA87_29960</name>
</gene>
<dbReference type="Proteomes" id="UP000720124">
    <property type="component" value="Unassembled WGS sequence"/>
</dbReference>
<dbReference type="RefSeq" id="WP_222012523.1">
    <property type="nucleotide sequence ID" value="NZ_JABTXI010000016.1"/>
</dbReference>
<reference evidence="1 2" key="1">
    <citation type="submission" date="2020-06" db="EMBL/GenBank/DDBJ databases">
        <title>Global-level population genomics: horizontal gene transfer, symbiosis and evolution in Rhizobia.</title>
        <authorList>
            <person name="Gai Y."/>
        </authorList>
    </citation>
    <scope>NUCLEOTIDE SEQUENCE [LARGE SCALE GENOMIC DNA]</scope>
    <source>
        <strain evidence="1 2">PLR6_1b</strain>
    </source>
</reference>
<sequence length="85" mass="9466">MALAELVQFISVEVAPKQRRAQPLLEGLYPARDHRRAYASRCAAAPSDLSSATARKNLQIIPVHSAFPFLEKELAEIGNRLLRLI</sequence>
<evidence type="ECO:0000313" key="1">
    <source>
        <dbReference type="EMBL" id="MBY3594064.1"/>
    </source>
</evidence>
<accession>A0ABS7LRP3</accession>